<dbReference type="Pfam" id="PF16525">
    <property type="entry name" value="MHB"/>
    <property type="match status" value="1"/>
</dbReference>
<evidence type="ECO:0000313" key="2">
    <source>
        <dbReference type="EMBL" id="BBX18089.1"/>
    </source>
</evidence>
<protein>
    <submittedName>
        <fullName evidence="2">Membrane protein</fullName>
    </submittedName>
</protein>
<reference evidence="2 3" key="1">
    <citation type="journal article" date="2019" name="Emerg. Microbes Infect.">
        <title>Comprehensive subspecies identification of 175 nontuberculous mycobacteria species based on 7547 genomic profiles.</title>
        <authorList>
            <person name="Matsumoto Y."/>
            <person name="Kinjo T."/>
            <person name="Motooka D."/>
            <person name="Nabeya D."/>
            <person name="Jung N."/>
            <person name="Uechi K."/>
            <person name="Horii T."/>
            <person name="Iida T."/>
            <person name="Fujita J."/>
            <person name="Nakamura S."/>
        </authorList>
    </citation>
    <scope>NUCLEOTIDE SEQUENCE [LARGE SCALE GENOMIC DNA]</scope>
    <source>
        <strain evidence="2 3">JCM 6396</strain>
    </source>
</reference>
<sequence length="133" mass="14356">MVHTLKVSNRPHKLTQELDMLSHRTFARRMLVAAVSTGAVLVGAAAPVSAQPAPPPPNCTAADLAGIMSGVMAATSAYLFTHPPVNDFFTSMKDVPKEERREALVSFLDANPQVKAEMQGIRQPAVDFRQRCG</sequence>
<dbReference type="InterPro" id="IPR038378">
    <property type="entry name" value="MHB_sf"/>
</dbReference>
<evidence type="ECO:0000313" key="3">
    <source>
        <dbReference type="Proteomes" id="UP000467006"/>
    </source>
</evidence>
<dbReference type="KEGG" id="mdu:MDUV_29490"/>
<evidence type="ECO:0000259" key="1">
    <source>
        <dbReference type="Pfam" id="PF16525"/>
    </source>
</evidence>
<dbReference type="Proteomes" id="UP000467006">
    <property type="component" value="Chromosome"/>
</dbReference>
<gene>
    <name evidence="2" type="ORF">MDUV_29490</name>
</gene>
<dbReference type="GO" id="GO:0020037">
    <property type="term" value="F:heme binding"/>
    <property type="evidence" value="ECO:0007669"/>
    <property type="project" value="InterPro"/>
</dbReference>
<dbReference type="EMBL" id="AP022563">
    <property type="protein sequence ID" value="BBX18089.1"/>
    <property type="molecule type" value="Genomic_DNA"/>
</dbReference>
<feature type="domain" description="Haemophore haem-binding" evidence="1">
    <location>
        <begin position="57"/>
        <end position="133"/>
    </location>
</feature>
<accession>A0A7I7K3P9</accession>
<dbReference type="InterPro" id="IPR032407">
    <property type="entry name" value="MHB"/>
</dbReference>
<dbReference type="NCBIfam" id="TIGR04529">
    <property type="entry name" value="MTB_hemophore"/>
    <property type="match status" value="1"/>
</dbReference>
<proteinExistence type="predicted"/>
<name>A0A7I7K3P9_9MYCO</name>
<dbReference type="AlphaFoldDB" id="A0A7I7K3P9"/>
<organism evidence="2 3">
    <name type="scientific">Mycolicibacterium duvalii</name>
    <dbReference type="NCBI Taxonomy" id="39688"/>
    <lineage>
        <taxon>Bacteria</taxon>
        <taxon>Bacillati</taxon>
        <taxon>Actinomycetota</taxon>
        <taxon>Actinomycetes</taxon>
        <taxon>Mycobacteriales</taxon>
        <taxon>Mycobacteriaceae</taxon>
        <taxon>Mycolicibacterium</taxon>
    </lineage>
</organism>
<keyword evidence="3" id="KW-1185">Reference proteome</keyword>
<dbReference type="Gene3D" id="1.20.20.20">
    <property type="entry name" value="Haemophore, haem-binding domain"/>
    <property type="match status" value="1"/>
</dbReference>